<keyword evidence="2" id="KW-1185">Reference proteome</keyword>
<comment type="caution">
    <text evidence="1">The sequence shown here is derived from an EMBL/GenBank/DDBJ whole genome shotgun (WGS) entry which is preliminary data.</text>
</comment>
<dbReference type="Proteomes" id="UP001289645">
    <property type="component" value="Unassembled WGS sequence"/>
</dbReference>
<accession>A0ACC6MNF4</accession>
<protein>
    <submittedName>
        <fullName evidence="1">Nuclear transport factor 2 family protein</fullName>
    </submittedName>
</protein>
<sequence>MSTTDDPRIEAMLAREEIRSLPIRYAAAVEARDVDAMAELFSPHARFGSYGEGPDGLRRLMTDSLTGSLFAVILVANHLIDLSDEAHGSGQVWAHCYAHTRADGFVDQLIRYEDRYEKLDGRWLFGHRRHRLWYGSSHANSPLAQPAANWPASQVGVGDIPLADPEFESWWRSIR</sequence>
<dbReference type="EMBL" id="JAOXLN010000034">
    <property type="protein sequence ID" value="MDZ5088514.1"/>
    <property type="molecule type" value="Genomic_DNA"/>
</dbReference>
<evidence type="ECO:0000313" key="1">
    <source>
        <dbReference type="EMBL" id="MDZ5088514.1"/>
    </source>
</evidence>
<reference evidence="1 2" key="1">
    <citation type="journal article" date="2021" name="Chemosphere">
        <title>Bioballs carrying a syntrophic Rhodococcus and Mycolicibacterium consortium for simultaneous sorption and biodegradation of fuel oil in contaminated freshwater.</title>
        <authorList>
            <person name="Naloka K."/>
            <person name="Polrit D."/>
            <person name="Muangchinda C."/>
            <person name="Thoetkiattikul H."/>
            <person name="Pinyakong O."/>
        </authorList>
    </citation>
    <scope>NUCLEOTIDE SEQUENCE [LARGE SCALE GENOMIC DNA]</scope>
    <source>
        <strain evidence="1 2">J101</strain>
    </source>
</reference>
<evidence type="ECO:0000313" key="2">
    <source>
        <dbReference type="Proteomes" id="UP001289645"/>
    </source>
</evidence>
<gene>
    <name evidence="1" type="ORF">OHX15_24240</name>
</gene>
<organism evidence="1 2">
    <name type="scientific">Mycolicibacterium parafortuitum</name>
    <name type="common">Mycobacterium parafortuitum</name>
    <dbReference type="NCBI Taxonomy" id="39692"/>
    <lineage>
        <taxon>Bacteria</taxon>
        <taxon>Bacillati</taxon>
        <taxon>Actinomycetota</taxon>
        <taxon>Actinomycetes</taxon>
        <taxon>Mycobacteriales</taxon>
        <taxon>Mycobacteriaceae</taxon>
        <taxon>Mycolicibacterium</taxon>
    </lineage>
</organism>
<name>A0ACC6MNF4_MYCPF</name>
<proteinExistence type="predicted"/>